<dbReference type="EMBL" id="CAJNDS010002629">
    <property type="protein sequence ID" value="CAE7549827.1"/>
    <property type="molecule type" value="Genomic_DNA"/>
</dbReference>
<proteinExistence type="predicted"/>
<keyword evidence="3" id="KW-1185">Reference proteome</keyword>
<evidence type="ECO:0000313" key="3">
    <source>
        <dbReference type="Proteomes" id="UP000604046"/>
    </source>
</evidence>
<organism evidence="2 3">
    <name type="scientific">Symbiodinium natans</name>
    <dbReference type="NCBI Taxonomy" id="878477"/>
    <lineage>
        <taxon>Eukaryota</taxon>
        <taxon>Sar</taxon>
        <taxon>Alveolata</taxon>
        <taxon>Dinophyceae</taxon>
        <taxon>Suessiales</taxon>
        <taxon>Symbiodiniaceae</taxon>
        <taxon>Symbiodinium</taxon>
    </lineage>
</organism>
<evidence type="ECO:0000313" key="2">
    <source>
        <dbReference type="EMBL" id="CAE7549827.1"/>
    </source>
</evidence>
<feature type="signal peptide" evidence="1">
    <location>
        <begin position="1"/>
        <end position="21"/>
    </location>
</feature>
<accession>A0A812TUN9</accession>
<dbReference type="Proteomes" id="UP000604046">
    <property type="component" value="Unassembled WGS sequence"/>
</dbReference>
<gene>
    <name evidence="2" type="ORF">SNAT2548_LOCUS30876</name>
</gene>
<keyword evidence="1" id="KW-0732">Signal</keyword>
<reference evidence="2" key="1">
    <citation type="submission" date="2021-02" db="EMBL/GenBank/DDBJ databases">
        <authorList>
            <person name="Dougan E. K."/>
            <person name="Rhodes N."/>
            <person name="Thang M."/>
            <person name="Chan C."/>
        </authorList>
    </citation>
    <scope>NUCLEOTIDE SEQUENCE</scope>
</reference>
<name>A0A812TUN9_9DINO</name>
<protein>
    <submittedName>
        <fullName evidence="2">Uncharacterized protein</fullName>
    </submittedName>
</protein>
<evidence type="ECO:0000256" key="1">
    <source>
        <dbReference type="SAM" id="SignalP"/>
    </source>
</evidence>
<feature type="chain" id="PRO_5032452145" evidence="1">
    <location>
        <begin position="22"/>
        <end position="114"/>
    </location>
</feature>
<dbReference type="AlphaFoldDB" id="A0A812TUN9"/>
<sequence>MYGKAMVPVILLLNAVALSLANSHAPPACKDGSCPQQVGHILLQQRSSIAQSVGVVYTVYTFDYQGCYMNEVAARANGHVVGITMDSCADLAVSKGHNHTWSTRKNLRARLRSA</sequence>
<comment type="caution">
    <text evidence="2">The sequence shown here is derived from an EMBL/GenBank/DDBJ whole genome shotgun (WGS) entry which is preliminary data.</text>
</comment>